<reference evidence="3 4" key="1">
    <citation type="journal article" date="2003" name="Int. J. Syst. Evol. Microbiol.">
        <title>Halobacillus salinus sp. nov., isolated from a salt lake on the coast of the East Sea in Korea.</title>
        <authorList>
            <person name="Yoon J.H."/>
            <person name="Kang K.H."/>
            <person name="Park Y.H."/>
        </authorList>
    </citation>
    <scope>NUCLEOTIDE SEQUENCE [LARGE SCALE GENOMIC DNA]</scope>
    <source>
        <strain evidence="3 4">HSL-3</strain>
    </source>
</reference>
<feature type="chain" id="PRO_5021218829" description="Lipoprotein" evidence="2">
    <location>
        <begin position="26"/>
        <end position="106"/>
    </location>
</feature>
<feature type="region of interest" description="Disordered" evidence="1">
    <location>
        <begin position="28"/>
        <end position="106"/>
    </location>
</feature>
<dbReference type="AlphaFoldDB" id="A0A4Z0H1S1"/>
<dbReference type="RefSeq" id="WP_135326516.1">
    <property type="nucleotide sequence ID" value="NZ_SRJC01000001.1"/>
</dbReference>
<feature type="signal peptide" evidence="2">
    <location>
        <begin position="1"/>
        <end position="25"/>
    </location>
</feature>
<evidence type="ECO:0000256" key="1">
    <source>
        <dbReference type="SAM" id="MobiDB-lite"/>
    </source>
</evidence>
<dbReference type="PROSITE" id="PS51257">
    <property type="entry name" value="PROKAR_LIPOPROTEIN"/>
    <property type="match status" value="1"/>
</dbReference>
<protein>
    <recommendedName>
        <fullName evidence="5">Lipoprotein</fullName>
    </recommendedName>
</protein>
<proteinExistence type="predicted"/>
<evidence type="ECO:0008006" key="5">
    <source>
        <dbReference type="Google" id="ProtNLM"/>
    </source>
</evidence>
<accession>A0A4Z0H1S1</accession>
<gene>
    <name evidence="3" type="ORF">E4663_02015</name>
</gene>
<name>A0A4Z0H1S1_9BACI</name>
<sequence>MKKKITMLATTAVLASGLLVGCAGNQNMNEQPEDVTYEPTRYDNNMNDEYRRDMNDNMDKRDVIDRPDALENDKRDIEDRAKEDMNRAKDDMDRAKNDVERKVRGE</sequence>
<dbReference type="STRING" id="192814.GCA_900166575_00709"/>
<feature type="compositionally biased region" description="Basic and acidic residues" evidence="1">
    <location>
        <begin position="48"/>
        <end position="106"/>
    </location>
</feature>
<keyword evidence="4" id="KW-1185">Reference proteome</keyword>
<keyword evidence="2" id="KW-0732">Signal</keyword>
<evidence type="ECO:0000313" key="3">
    <source>
        <dbReference type="EMBL" id="TGB03807.1"/>
    </source>
</evidence>
<dbReference type="Proteomes" id="UP000297982">
    <property type="component" value="Unassembled WGS sequence"/>
</dbReference>
<evidence type="ECO:0000256" key="2">
    <source>
        <dbReference type="SAM" id="SignalP"/>
    </source>
</evidence>
<dbReference type="EMBL" id="SRJC01000001">
    <property type="protein sequence ID" value="TGB03807.1"/>
    <property type="molecule type" value="Genomic_DNA"/>
</dbReference>
<evidence type="ECO:0000313" key="4">
    <source>
        <dbReference type="Proteomes" id="UP000297982"/>
    </source>
</evidence>
<organism evidence="3 4">
    <name type="scientific">Halobacillus salinus</name>
    <dbReference type="NCBI Taxonomy" id="192814"/>
    <lineage>
        <taxon>Bacteria</taxon>
        <taxon>Bacillati</taxon>
        <taxon>Bacillota</taxon>
        <taxon>Bacilli</taxon>
        <taxon>Bacillales</taxon>
        <taxon>Bacillaceae</taxon>
        <taxon>Halobacillus</taxon>
    </lineage>
</organism>
<comment type="caution">
    <text evidence="3">The sequence shown here is derived from an EMBL/GenBank/DDBJ whole genome shotgun (WGS) entry which is preliminary data.</text>
</comment>